<dbReference type="Proteomes" id="UP000638188">
    <property type="component" value="Unassembled WGS sequence"/>
</dbReference>
<evidence type="ECO:0008006" key="3">
    <source>
        <dbReference type="Google" id="ProtNLM"/>
    </source>
</evidence>
<reference evidence="2" key="1">
    <citation type="journal article" date="2019" name="Int. J. Syst. Evol. Microbiol.">
        <title>The Global Catalogue of Microorganisms (GCM) 10K type strain sequencing project: providing services to taxonomists for standard genome sequencing and annotation.</title>
        <authorList>
            <consortium name="The Broad Institute Genomics Platform"/>
            <consortium name="The Broad Institute Genome Sequencing Center for Infectious Disease"/>
            <person name="Wu L."/>
            <person name="Ma J."/>
        </authorList>
    </citation>
    <scope>NUCLEOTIDE SEQUENCE [LARGE SCALE GENOMIC DNA]</scope>
    <source>
        <strain evidence="2">CGMCC 1.12482</strain>
    </source>
</reference>
<keyword evidence="2" id="KW-1185">Reference proteome</keyword>
<gene>
    <name evidence="1" type="ORF">GCM10007418_21090</name>
</gene>
<dbReference type="EMBL" id="BMFF01000004">
    <property type="protein sequence ID" value="GGD01642.1"/>
    <property type="molecule type" value="Genomic_DNA"/>
</dbReference>
<name>A0ABQ1PQR0_9GAMM</name>
<sequence length="127" mass="14227">MAATFRASGARNNSVPTATRWITVSPWARWFNNDLWNLVPAAEAINSKKGDKLPSALLLENSKELILDWWGEAYVSEPKFSERFLIEAEAALPLVTPQSGLDEIFAAMQHQRAKLKASQQLAEWSLT</sequence>
<organism evidence="1 2">
    <name type="scientific">Halopseudomonas salina</name>
    <dbReference type="NCBI Taxonomy" id="1323744"/>
    <lineage>
        <taxon>Bacteria</taxon>
        <taxon>Pseudomonadati</taxon>
        <taxon>Pseudomonadota</taxon>
        <taxon>Gammaproteobacteria</taxon>
        <taxon>Pseudomonadales</taxon>
        <taxon>Pseudomonadaceae</taxon>
        <taxon>Halopseudomonas</taxon>
    </lineage>
</organism>
<evidence type="ECO:0000313" key="1">
    <source>
        <dbReference type="EMBL" id="GGD01642.1"/>
    </source>
</evidence>
<accession>A0ABQ1PQR0</accession>
<protein>
    <recommendedName>
        <fullName evidence="3">HNH endonuclease</fullName>
    </recommendedName>
</protein>
<comment type="caution">
    <text evidence="1">The sequence shown here is derived from an EMBL/GenBank/DDBJ whole genome shotgun (WGS) entry which is preliminary data.</text>
</comment>
<proteinExistence type="predicted"/>
<evidence type="ECO:0000313" key="2">
    <source>
        <dbReference type="Proteomes" id="UP000638188"/>
    </source>
</evidence>